<organism evidence="1 2">
    <name type="scientific">Neisseria lisongii</name>
    <dbReference type="NCBI Taxonomy" id="2912188"/>
    <lineage>
        <taxon>Bacteria</taxon>
        <taxon>Pseudomonadati</taxon>
        <taxon>Pseudomonadota</taxon>
        <taxon>Betaproteobacteria</taxon>
        <taxon>Neisseriales</taxon>
        <taxon>Neisseriaceae</taxon>
        <taxon>Neisseria</taxon>
    </lineage>
</organism>
<dbReference type="RefSeq" id="WP_237092179.1">
    <property type="nucleotide sequence ID" value="NZ_JAKKDL010000001.1"/>
</dbReference>
<proteinExistence type="predicted"/>
<evidence type="ECO:0008006" key="3">
    <source>
        <dbReference type="Google" id="ProtNLM"/>
    </source>
</evidence>
<reference evidence="1" key="1">
    <citation type="submission" date="2022-01" db="EMBL/GenBank/DDBJ databases">
        <title>Neisseria sp. ZJ104.</title>
        <authorList>
            <person name="Yang C."/>
        </authorList>
    </citation>
    <scope>NUCLEOTIDE SEQUENCE</scope>
    <source>
        <strain evidence="1">ZJ104</strain>
    </source>
</reference>
<sequence>MKSNSPPLRHRIQGFSLMEFLIAGLLAVLVLLAIQSVYANSRRLHQAATARLAVQQDIRHTAALITRDARMSGSFGCFNMAAAHADTVTADSAADHAAFSLRSNKQAWLQPIKALSANLLNADGFHASGTALLFRYGSDTPSENADIFSSCTSLARPLVKPQQIHKLLNISAADSGEISALSYTVHAYAVGNADGQNGLFRLSMQNGSWSRPELLIADIDSWQIQYLYADYSDCSAPVFHHSSTLQNGTPQALTIVLNRNSLTSPDGHRFYLPDITAHIRGASQCTADAV</sequence>
<evidence type="ECO:0000313" key="2">
    <source>
        <dbReference type="Proteomes" id="UP001201397"/>
    </source>
</evidence>
<evidence type="ECO:0000313" key="1">
    <source>
        <dbReference type="EMBL" id="MCF7528813.1"/>
    </source>
</evidence>
<protein>
    <recommendedName>
        <fullName evidence="3">Pilus assembly protein PilW</fullName>
    </recommendedName>
</protein>
<dbReference type="EMBL" id="JAKKDL010000001">
    <property type="protein sequence ID" value="MCF7528813.1"/>
    <property type="molecule type" value="Genomic_DNA"/>
</dbReference>
<name>A0AAW5ALJ0_9NEIS</name>
<dbReference type="AlphaFoldDB" id="A0AAW5ALJ0"/>
<gene>
    <name evidence="1" type="ORF">L4H06_00965</name>
</gene>
<dbReference type="Proteomes" id="UP001201397">
    <property type="component" value="Unassembled WGS sequence"/>
</dbReference>
<accession>A0AAW5ALJ0</accession>
<comment type="caution">
    <text evidence="1">The sequence shown here is derived from an EMBL/GenBank/DDBJ whole genome shotgun (WGS) entry which is preliminary data.</text>
</comment>